<dbReference type="GO" id="GO:0030511">
    <property type="term" value="P:positive regulation of transforming growth factor beta receptor signaling pathway"/>
    <property type="evidence" value="ECO:0007669"/>
    <property type="project" value="TreeGrafter"/>
</dbReference>
<dbReference type="GeneID" id="100313605"/>
<evidence type="ECO:0000313" key="4">
    <source>
        <dbReference type="Proteomes" id="UP000694865"/>
    </source>
</evidence>
<dbReference type="InterPro" id="IPR021713">
    <property type="entry name" value="Folliculin"/>
</dbReference>
<dbReference type="KEGG" id="sko:100313605"/>
<dbReference type="InterPro" id="IPR037521">
    <property type="entry name" value="FLCN/SMCR8_DENN"/>
</dbReference>
<dbReference type="RefSeq" id="NP_001161542.1">
    <property type="nucleotide sequence ID" value="NM_001168070.1"/>
</dbReference>
<dbReference type="Proteomes" id="UP000694865">
    <property type="component" value="Unplaced"/>
</dbReference>
<reference evidence="5" key="2">
    <citation type="submission" date="2025-05" db="UniProtKB">
        <authorList>
            <consortium name="RefSeq"/>
        </authorList>
    </citation>
    <scope>IDENTIFICATION</scope>
</reference>
<gene>
    <name evidence="5" type="primary">LOC100313605</name>
</gene>
<dbReference type="InterPro" id="IPR037520">
    <property type="entry name" value="Folliculin/SMCR8_longin"/>
</dbReference>
<dbReference type="EMBL" id="GU075992">
    <property type="protein sequence ID" value="ACY92521.1"/>
    <property type="molecule type" value="mRNA"/>
</dbReference>
<dbReference type="GO" id="GO:1904263">
    <property type="term" value="P:positive regulation of TORC1 signaling"/>
    <property type="evidence" value="ECO:0007669"/>
    <property type="project" value="TreeGrafter"/>
</dbReference>
<organism evidence="3">
    <name type="scientific">Saccoglossus kowalevskii</name>
    <name type="common">Acorn worm</name>
    <dbReference type="NCBI Taxonomy" id="10224"/>
    <lineage>
        <taxon>Eukaryota</taxon>
        <taxon>Metazoa</taxon>
        <taxon>Hemichordata</taxon>
        <taxon>Enteropneusta</taxon>
        <taxon>Harrimaniidae</taxon>
        <taxon>Saccoglossus</taxon>
    </lineage>
</organism>
<dbReference type="OrthoDB" id="5599713at2759"/>
<proteinExistence type="evidence at transcript level"/>
<reference evidence="3" key="1">
    <citation type="submission" date="2009-10" db="EMBL/GenBank/DDBJ databases">
        <authorList>
            <person name="Freeman R.M.Jr."/>
            <person name="Wu M.M."/>
            <person name="Gerhart J.J."/>
        </authorList>
    </citation>
    <scope>NUCLEOTIDE SEQUENCE</scope>
</reference>
<evidence type="ECO:0000259" key="2">
    <source>
        <dbReference type="PROSITE" id="PS51834"/>
    </source>
</evidence>
<sequence>MNAIIALCHFCEVHGPSVVLCTQPFHAKVAKDKVQHHCGGDDGTENLSGDWFFNKDRRPKSSLSSTSAERPPTPTSKTSDSCEACRSFVPGQSNFISKDTDAAINYMSSQYPEHSRLYSIVRQACLRSLSCEVCPGREGPIYFGDERMNVLSHTFFMKDSQARGLQRWYSVIVVMMDRIYLLNSWPFLVQNIRQLLDELQSKAEKVYKAEQAEVPQRAKRINSEFMTPGNFRRQRSSGGKPARSLVDLTNDRNIFKYLHMSFAWILKACGNRLTEKVLEGSPTEDALIHLEKQEGEKIFRKSINFYLYVIVLITRSYSPILKFLNFY</sequence>
<dbReference type="GO" id="GO:0000122">
    <property type="term" value="P:negative regulation of transcription by RNA polymerase II"/>
    <property type="evidence" value="ECO:0007669"/>
    <property type="project" value="TreeGrafter"/>
</dbReference>
<feature type="domain" description="UDENN FLCN/SMCR8-type" evidence="2">
    <location>
        <begin position="86"/>
        <end position="327"/>
    </location>
</feature>
<keyword evidence="4" id="KW-1185">Reference proteome</keyword>
<dbReference type="GO" id="GO:0005096">
    <property type="term" value="F:GTPase activator activity"/>
    <property type="evidence" value="ECO:0007669"/>
    <property type="project" value="InterPro"/>
</dbReference>
<dbReference type="GO" id="GO:0005829">
    <property type="term" value="C:cytosol"/>
    <property type="evidence" value="ECO:0007669"/>
    <property type="project" value="TreeGrafter"/>
</dbReference>
<protein>
    <submittedName>
        <fullName evidence="3 5">Folliculin-like protein</fullName>
    </submittedName>
</protein>
<dbReference type="PANTHER" id="PTHR31441:SF2">
    <property type="entry name" value="FOLLICULIN"/>
    <property type="match status" value="1"/>
</dbReference>
<evidence type="ECO:0000313" key="3">
    <source>
        <dbReference type="EMBL" id="ACY92521.1"/>
    </source>
</evidence>
<evidence type="ECO:0000256" key="1">
    <source>
        <dbReference type="SAM" id="MobiDB-lite"/>
    </source>
</evidence>
<dbReference type="Pfam" id="PF11704">
    <property type="entry name" value="Folliculin"/>
    <property type="match status" value="1"/>
</dbReference>
<dbReference type="AlphaFoldDB" id="D1LX15"/>
<accession>D1LX15</accession>
<dbReference type="PROSITE" id="PS51834">
    <property type="entry name" value="DENN_FLCN_SMCR8"/>
    <property type="match status" value="1"/>
</dbReference>
<name>D1LX15_SACKO</name>
<feature type="region of interest" description="Disordered" evidence="1">
    <location>
        <begin position="58"/>
        <end position="81"/>
    </location>
</feature>
<dbReference type="PANTHER" id="PTHR31441">
    <property type="entry name" value="FOLLICULIN FAMILY MEMBER"/>
    <property type="match status" value="1"/>
</dbReference>
<evidence type="ECO:0000313" key="5">
    <source>
        <dbReference type="RefSeq" id="NP_001161542.1"/>
    </source>
</evidence>